<feature type="chain" id="PRO_5026980039" description="Apple domain-containing protein" evidence="1">
    <location>
        <begin position="17"/>
        <end position="717"/>
    </location>
</feature>
<evidence type="ECO:0008006" key="4">
    <source>
        <dbReference type="Google" id="ProtNLM"/>
    </source>
</evidence>
<feature type="signal peptide" evidence="1">
    <location>
        <begin position="1"/>
        <end position="16"/>
    </location>
</feature>
<dbReference type="Proteomes" id="UP000504637">
    <property type="component" value="Unplaced"/>
</dbReference>
<sequence length="717" mass="75022">MRSALLATAIIGLVAAFPSPQDIDFDLAYALPNPTFTEAVGVTAQTVAYNPSTVYAAAAAQVTQSVTDSTAAVAATDATPVEKRAAACASQPVGYGPVPSPDTVSAFLALPAYSQAAIAASAPSGYVQQFSNLQASNNAYGYLGYTTLKSYDVNLCAAKCNAINGCISINILYERSPSLEPGSGDSGCADPASTTLIKCVFWGGPVSTGNAVNRGQWRNKFQVVIAGSNGYTNASVASVPGYSPATPLGNAAINAPYDKFGYSSYLGVAMFIGSFDAALCAKACSEKSAHAIAHPPTDGTPVQTCQFFNTYILYINTTNNVQGQYCAMYAQSWGSQYATNVGQYRGNDNFKIQYSFSYSNITNPGTPNPLAAVYQARNDIQWPSNSAQPYCSSILGYTTPVVTTTIVATSTPLTTTTTTIIQTDLTTTTIVKPTTTTTTVTSTIVGAAKRDVGVIPTEWTTIDGIRAKVLPSVFGPSTTEAVKRREIVLPQVLSKYPASIISSGCVLAATPVTITSTATSLVTSTLATVFSTEIQHTTTTATASATSEPIFTETAVATCTASYKFRIAGGRHDGEYVVGNEPLNNDEVNYGVLYPITLLEAAPAYTIRADGRISALSRPYGWTVYNGAWLSNILTMTDFSAAIYGWNFLRCSIDTSREVGSGAVGVLSCRQSNGAPSTFVTCTSLDYGVFASADISIAESSSYGCTGVTLQAIPVCA</sequence>
<accession>A0A6J3LQH1</accession>
<dbReference type="GeneID" id="54365918"/>
<reference evidence="3" key="2">
    <citation type="submission" date="2020-04" db="EMBL/GenBank/DDBJ databases">
        <authorList>
            <consortium name="NCBI Genome Project"/>
        </authorList>
    </citation>
    <scope>NUCLEOTIDE SEQUENCE</scope>
    <source>
        <strain evidence="3">CBS 342.82</strain>
    </source>
</reference>
<protein>
    <recommendedName>
        <fullName evidence="4">Apple domain-containing protein</fullName>
    </recommendedName>
</protein>
<gene>
    <name evidence="3" type="ORF">K489DRAFT_414055</name>
</gene>
<organism evidence="3">
    <name type="scientific">Dissoconium aciculare CBS 342.82</name>
    <dbReference type="NCBI Taxonomy" id="1314786"/>
    <lineage>
        <taxon>Eukaryota</taxon>
        <taxon>Fungi</taxon>
        <taxon>Dikarya</taxon>
        <taxon>Ascomycota</taxon>
        <taxon>Pezizomycotina</taxon>
        <taxon>Dothideomycetes</taxon>
        <taxon>Dothideomycetidae</taxon>
        <taxon>Mycosphaerellales</taxon>
        <taxon>Dissoconiaceae</taxon>
        <taxon>Dissoconium</taxon>
    </lineage>
</organism>
<reference evidence="3" key="1">
    <citation type="submission" date="2020-01" db="EMBL/GenBank/DDBJ databases">
        <authorList>
            <consortium name="DOE Joint Genome Institute"/>
            <person name="Haridas S."/>
            <person name="Albert R."/>
            <person name="Binder M."/>
            <person name="Bloem J."/>
            <person name="Labutti K."/>
            <person name="Salamov A."/>
            <person name="Andreopoulos B."/>
            <person name="Baker S.E."/>
            <person name="Barry K."/>
            <person name="Bills G."/>
            <person name="Bluhm B.H."/>
            <person name="Cannon C."/>
            <person name="Castanera R."/>
            <person name="Culley D.E."/>
            <person name="Daum C."/>
            <person name="Ezra D."/>
            <person name="Gonzalez J.B."/>
            <person name="Henrissat B."/>
            <person name="Kuo A."/>
            <person name="Liang C."/>
            <person name="Lipzen A."/>
            <person name="Lutzoni F."/>
            <person name="Magnuson J."/>
            <person name="Mondo S."/>
            <person name="Nolan M."/>
            <person name="Ohm R."/>
            <person name="Pangilinan J."/>
            <person name="Park H.-J."/>
            <person name="Ramirez L."/>
            <person name="Alfaro M."/>
            <person name="Sun H."/>
            <person name="Tritt A."/>
            <person name="Yoshinaga Y."/>
            <person name="Zwiers L.-H."/>
            <person name="Turgeon B.G."/>
            <person name="Goodwin S.B."/>
            <person name="Spatafora J.W."/>
            <person name="Crous P.W."/>
            <person name="Grigoriev I.V."/>
        </authorList>
    </citation>
    <scope>NUCLEOTIDE SEQUENCE</scope>
    <source>
        <strain evidence="3">CBS 342.82</strain>
    </source>
</reference>
<evidence type="ECO:0000256" key="1">
    <source>
        <dbReference type="SAM" id="SignalP"/>
    </source>
</evidence>
<evidence type="ECO:0000313" key="3">
    <source>
        <dbReference type="RefSeq" id="XP_033455177.1"/>
    </source>
</evidence>
<dbReference type="OrthoDB" id="271448at2759"/>
<keyword evidence="2" id="KW-1185">Reference proteome</keyword>
<reference evidence="3" key="3">
    <citation type="submission" date="2025-08" db="UniProtKB">
        <authorList>
            <consortium name="RefSeq"/>
        </authorList>
    </citation>
    <scope>IDENTIFICATION</scope>
    <source>
        <strain evidence="3">CBS 342.82</strain>
    </source>
</reference>
<keyword evidence="1" id="KW-0732">Signal</keyword>
<dbReference type="PANTHER" id="PTHR36578">
    <property type="entry name" value="CHROMOSOME 15, WHOLE GENOME SHOTGUN SEQUENCE"/>
    <property type="match status" value="1"/>
</dbReference>
<proteinExistence type="predicted"/>
<evidence type="ECO:0000313" key="2">
    <source>
        <dbReference type="Proteomes" id="UP000504637"/>
    </source>
</evidence>
<name>A0A6J3LQH1_9PEZI</name>
<dbReference type="PANTHER" id="PTHR36578:SF1">
    <property type="entry name" value="APPLE DOMAIN-CONTAINING PROTEIN"/>
    <property type="match status" value="1"/>
</dbReference>
<dbReference type="RefSeq" id="XP_033455177.1">
    <property type="nucleotide sequence ID" value="XM_033608119.1"/>
</dbReference>
<dbReference type="AlphaFoldDB" id="A0A6J3LQH1"/>